<dbReference type="PANTHER" id="PTHR42977">
    <property type="entry name" value="HYDROLASE-RELATED"/>
    <property type="match status" value="1"/>
</dbReference>
<dbReference type="Pfam" id="PF00561">
    <property type="entry name" value="Abhydrolase_1"/>
    <property type="match status" value="1"/>
</dbReference>
<dbReference type="InterPro" id="IPR000073">
    <property type="entry name" value="AB_hydrolase_1"/>
</dbReference>
<dbReference type="PRINTS" id="PR00412">
    <property type="entry name" value="EPOXHYDRLASE"/>
</dbReference>
<feature type="domain" description="AB hydrolase-1" evidence="2">
    <location>
        <begin position="64"/>
        <end position="312"/>
    </location>
</feature>
<reference evidence="3 4" key="1">
    <citation type="submission" date="2019-07" db="EMBL/GenBank/DDBJ databases">
        <title>Finished genome of Venturia effusa.</title>
        <authorList>
            <person name="Young C.A."/>
            <person name="Cox M.P."/>
            <person name="Ganley A.R.D."/>
            <person name="David W.J."/>
        </authorList>
    </citation>
    <scope>NUCLEOTIDE SEQUENCE [LARGE SCALE GENOMIC DNA]</scope>
    <source>
        <strain evidence="4">albino</strain>
    </source>
</reference>
<evidence type="ECO:0000259" key="2">
    <source>
        <dbReference type="Pfam" id="PF00561"/>
    </source>
</evidence>
<proteinExistence type="predicted"/>
<gene>
    <name evidence="3" type="ORF">FKW77_004500</name>
</gene>
<dbReference type="OrthoDB" id="284184at2759"/>
<dbReference type="GO" id="GO:0004301">
    <property type="term" value="F:epoxide hydrolase activity"/>
    <property type="evidence" value="ECO:0007669"/>
    <property type="project" value="TreeGrafter"/>
</dbReference>
<dbReference type="Gene3D" id="3.40.50.1820">
    <property type="entry name" value="alpha/beta hydrolase"/>
    <property type="match status" value="1"/>
</dbReference>
<sequence>MTPYKATEDEDDLERFTVLFRQSQKPYIKSIRSEQSPKMTTYHTLTTSPSTTIFYREAGNPSSPTVLLLHGFPSSSIQYRNLIPLLAKKYHVIAPDLPGFGFTKVPGDYEYTFDNLSTTISSFLTTLKLTKFSMYIFDYGAPVAMRLATSNKFDIEGIVSQNGNCYDEGFGQDFWAPIFALWKSSNGSTERDWLRDNFLTLEATKYQYTSGVSPALLDKIAPETYTFDYEHIAQTPGNIEAQIDLFYDYRSNPPLYAGWQEWFRESKVPVLAVWDEGDPCFIPPGAKAFKKDVVDVELHLLGGAGHFALETHLSEIAGLVVDFLGRKVRGG</sequence>
<accession>A0A517LQ10</accession>
<dbReference type="STRING" id="50376.A0A517LQ10"/>
<name>A0A517LQ10_9PEZI</name>
<keyword evidence="1" id="KW-0378">Hydrolase</keyword>
<dbReference type="InterPro" id="IPR029058">
    <property type="entry name" value="AB_hydrolase_fold"/>
</dbReference>
<dbReference type="EMBL" id="CP042202">
    <property type="protein sequence ID" value="QDS77735.1"/>
    <property type="molecule type" value="Genomic_DNA"/>
</dbReference>
<dbReference type="AlphaFoldDB" id="A0A517LQ10"/>
<organism evidence="3 4">
    <name type="scientific">Venturia effusa</name>
    <dbReference type="NCBI Taxonomy" id="50376"/>
    <lineage>
        <taxon>Eukaryota</taxon>
        <taxon>Fungi</taxon>
        <taxon>Dikarya</taxon>
        <taxon>Ascomycota</taxon>
        <taxon>Pezizomycotina</taxon>
        <taxon>Dothideomycetes</taxon>
        <taxon>Pleosporomycetidae</taxon>
        <taxon>Venturiales</taxon>
        <taxon>Venturiaceae</taxon>
        <taxon>Venturia</taxon>
    </lineage>
</organism>
<dbReference type="Proteomes" id="UP000316270">
    <property type="component" value="Chromosome 18"/>
</dbReference>
<evidence type="ECO:0000256" key="1">
    <source>
        <dbReference type="ARBA" id="ARBA00022801"/>
    </source>
</evidence>
<dbReference type="SUPFAM" id="SSF53474">
    <property type="entry name" value="alpha/beta-Hydrolases"/>
    <property type="match status" value="1"/>
</dbReference>
<protein>
    <recommendedName>
        <fullName evidence="2">AB hydrolase-1 domain-containing protein</fullName>
    </recommendedName>
</protein>
<evidence type="ECO:0000313" key="3">
    <source>
        <dbReference type="EMBL" id="QDS77735.1"/>
    </source>
</evidence>
<evidence type="ECO:0000313" key="4">
    <source>
        <dbReference type="Proteomes" id="UP000316270"/>
    </source>
</evidence>
<dbReference type="InterPro" id="IPR000639">
    <property type="entry name" value="Epox_hydrolase-like"/>
</dbReference>
<dbReference type="InterPro" id="IPR051340">
    <property type="entry name" value="Haloalkane_dehalogenase"/>
</dbReference>
<keyword evidence="4" id="KW-1185">Reference proteome</keyword>
<dbReference type="PANTHER" id="PTHR42977:SF3">
    <property type="entry name" value="AB HYDROLASE-1 DOMAIN-CONTAINING PROTEIN"/>
    <property type="match status" value="1"/>
</dbReference>